<evidence type="ECO:0000256" key="1">
    <source>
        <dbReference type="ARBA" id="ARBA00004651"/>
    </source>
</evidence>
<feature type="transmembrane region" description="Helical" evidence="7">
    <location>
        <begin position="184"/>
        <end position="208"/>
    </location>
</feature>
<evidence type="ECO:0000313" key="8">
    <source>
        <dbReference type="EMBL" id="NHO54062.1"/>
    </source>
</evidence>
<feature type="region of interest" description="Disordered" evidence="6">
    <location>
        <begin position="436"/>
        <end position="460"/>
    </location>
</feature>
<evidence type="ECO:0000313" key="9">
    <source>
        <dbReference type="Proteomes" id="UP000597459"/>
    </source>
</evidence>
<feature type="compositionally biased region" description="Basic and acidic residues" evidence="6">
    <location>
        <begin position="448"/>
        <end position="460"/>
    </location>
</feature>
<feature type="transmembrane region" description="Helical" evidence="7">
    <location>
        <begin position="345"/>
        <end position="365"/>
    </location>
</feature>
<name>A0A967BCW6_9PROT</name>
<gene>
    <name evidence="8" type="ORF">GOB87_08850</name>
</gene>
<dbReference type="PANTHER" id="PTHR30250">
    <property type="entry name" value="PST FAMILY PREDICTED COLANIC ACID TRANSPORTER"/>
    <property type="match status" value="1"/>
</dbReference>
<feature type="transmembrane region" description="Helical" evidence="7">
    <location>
        <begin position="127"/>
        <end position="144"/>
    </location>
</feature>
<evidence type="ECO:0000256" key="6">
    <source>
        <dbReference type="SAM" id="MobiDB-lite"/>
    </source>
</evidence>
<dbReference type="Proteomes" id="UP000597459">
    <property type="component" value="Unassembled WGS sequence"/>
</dbReference>
<protein>
    <submittedName>
        <fullName evidence="8">Oligosaccharide flippase family protein</fullName>
    </submittedName>
</protein>
<feature type="transmembrane region" description="Helical" evidence="7">
    <location>
        <begin position="377"/>
        <end position="396"/>
    </location>
</feature>
<dbReference type="RefSeq" id="WP_166315418.1">
    <property type="nucleotide sequence ID" value="NZ_WOTH01000015.1"/>
</dbReference>
<dbReference type="InterPro" id="IPR050833">
    <property type="entry name" value="Poly_Biosynth_Transport"/>
</dbReference>
<accession>A0A967BCW6</accession>
<reference evidence="8" key="1">
    <citation type="submission" date="2019-11" db="EMBL/GenBank/DDBJ databases">
        <title>Description of new Acetobacter species.</title>
        <authorList>
            <person name="Cleenwerck I."/>
            <person name="Sombolestani A.S."/>
        </authorList>
    </citation>
    <scope>NUCLEOTIDE SEQUENCE</scope>
    <source>
        <strain evidence="8">LMG 1626</strain>
    </source>
</reference>
<comment type="caution">
    <text evidence="8">The sequence shown here is derived from an EMBL/GenBank/DDBJ whole genome shotgun (WGS) entry which is preliminary data.</text>
</comment>
<feature type="transmembrane region" description="Helical" evidence="7">
    <location>
        <begin position="402"/>
        <end position="422"/>
    </location>
</feature>
<comment type="subcellular location">
    <subcellularLocation>
        <location evidence="1">Cell membrane</location>
        <topology evidence="1">Multi-pass membrane protein</topology>
    </subcellularLocation>
</comment>
<dbReference type="AlphaFoldDB" id="A0A967BCW6"/>
<organism evidence="8 9">
    <name type="scientific">Acetobacter estunensis</name>
    <dbReference type="NCBI Taxonomy" id="104097"/>
    <lineage>
        <taxon>Bacteria</taxon>
        <taxon>Pseudomonadati</taxon>
        <taxon>Pseudomonadota</taxon>
        <taxon>Alphaproteobacteria</taxon>
        <taxon>Acetobacterales</taxon>
        <taxon>Acetobacteraceae</taxon>
        <taxon>Acetobacter</taxon>
    </lineage>
</organism>
<feature type="transmembrane region" description="Helical" evidence="7">
    <location>
        <begin position="307"/>
        <end position="325"/>
    </location>
</feature>
<keyword evidence="9" id="KW-1185">Reference proteome</keyword>
<sequence>MSGNSSVFRSIFRNVSLLTVGRILSALCSFVHTAFAVRALGLADFGLLILIHSLAMTGSTLSRLQTWQTLIRFGSDAFFNKDADRLNRVTSFCVRLDTMSAGAALVFSLVAVQIYAGMAHWTPHTRLLATLYACVAPFMYTGWAQGVLRMAGRFHYVPITEGLTALGKMIGVLLAYALHLSLGWFLLIWAASILFDHAFYSRVALSILKKRIGFHYLRAFRNWRWAGDGMWSFTRAVSANQTLGNASAPIATLLVGKGLGPAEAAVFRVCRQIASGIVTPAQLISPVLYPELVKMRDRQDWDGLKKVTLRIFAILTALSALLLFLTGTVGSKIFRYMLDVHVPHTSFYITIMLLAAIFSLLIVPLEPLLIVGGHLKLLVRSRILVTLLYFPAVYFLTLRFHLAGACLATAAASIAIFFTCLVGTRRFARKVRVFKKQAESGQPGADSPSDKAKAADKDRG</sequence>
<proteinExistence type="predicted"/>
<evidence type="ECO:0000256" key="2">
    <source>
        <dbReference type="ARBA" id="ARBA00022475"/>
    </source>
</evidence>
<evidence type="ECO:0000256" key="5">
    <source>
        <dbReference type="ARBA" id="ARBA00023136"/>
    </source>
</evidence>
<evidence type="ECO:0000256" key="3">
    <source>
        <dbReference type="ARBA" id="ARBA00022692"/>
    </source>
</evidence>
<dbReference type="EMBL" id="WOTH01000015">
    <property type="protein sequence ID" value="NHO54062.1"/>
    <property type="molecule type" value="Genomic_DNA"/>
</dbReference>
<evidence type="ECO:0000256" key="7">
    <source>
        <dbReference type="SAM" id="Phobius"/>
    </source>
</evidence>
<evidence type="ECO:0000256" key="4">
    <source>
        <dbReference type="ARBA" id="ARBA00022989"/>
    </source>
</evidence>
<keyword evidence="3 7" id="KW-0812">Transmembrane</keyword>
<keyword evidence="5 7" id="KW-0472">Membrane</keyword>
<dbReference type="PANTHER" id="PTHR30250:SF31">
    <property type="entry name" value="INNER MEMBRANE PROTEIN YGHQ"/>
    <property type="match status" value="1"/>
</dbReference>
<feature type="transmembrane region" description="Helical" evidence="7">
    <location>
        <begin position="101"/>
        <end position="121"/>
    </location>
</feature>
<dbReference type="GO" id="GO:0005886">
    <property type="term" value="C:plasma membrane"/>
    <property type="evidence" value="ECO:0007669"/>
    <property type="project" value="UniProtKB-SubCell"/>
</dbReference>
<keyword evidence="2" id="KW-1003">Cell membrane</keyword>
<keyword evidence="4 7" id="KW-1133">Transmembrane helix</keyword>